<keyword evidence="3" id="KW-0963">Cytoplasm</keyword>
<proteinExistence type="predicted"/>
<keyword evidence="5" id="KW-0966">Cell projection</keyword>
<evidence type="ECO:0000256" key="2">
    <source>
        <dbReference type="ARBA" id="ARBA00004245"/>
    </source>
</evidence>
<dbReference type="Proteomes" id="UP000265618">
    <property type="component" value="Unassembled WGS sequence"/>
</dbReference>
<organism evidence="7 8">
    <name type="scientific">Kipferlia bialata</name>
    <dbReference type="NCBI Taxonomy" id="797122"/>
    <lineage>
        <taxon>Eukaryota</taxon>
        <taxon>Metamonada</taxon>
        <taxon>Carpediemonas-like organisms</taxon>
        <taxon>Kipferlia</taxon>
    </lineage>
</organism>
<reference evidence="7 8" key="1">
    <citation type="journal article" date="2018" name="PLoS ONE">
        <title>The draft genome of Kipferlia bialata reveals reductive genome evolution in fornicate parasites.</title>
        <authorList>
            <person name="Tanifuji G."/>
            <person name="Takabayashi S."/>
            <person name="Kume K."/>
            <person name="Takagi M."/>
            <person name="Nakayama T."/>
            <person name="Kamikawa R."/>
            <person name="Inagaki Y."/>
            <person name="Hashimoto T."/>
        </authorList>
    </citation>
    <scope>NUCLEOTIDE SEQUENCE [LARGE SCALE GENOMIC DNA]</scope>
    <source>
        <strain evidence="7">NY0173</strain>
    </source>
</reference>
<evidence type="ECO:0000256" key="3">
    <source>
        <dbReference type="ARBA" id="ARBA00022490"/>
    </source>
</evidence>
<dbReference type="PANTHER" id="PTHR21490:SF0">
    <property type="entry name" value="ENKURIN"/>
    <property type="match status" value="1"/>
</dbReference>
<dbReference type="InterPro" id="IPR027012">
    <property type="entry name" value="Enkurin_dom"/>
</dbReference>
<dbReference type="GO" id="GO:0005856">
    <property type="term" value="C:cytoskeleton"/>
    <property type="evidence" value="ECO:0007669"/>
    <property type="project" value="UniProtKB-SubCell"/>
</dbReference>
<evidence type="ECO:0000313" key="8">
    <source>
        <dbReference type="Proteomes" id="UP000265618"/>
    </source>
</evidence>
<dbReference type="GO" id="GO:0005929">
    <property type="term" value="C:cilium"/>
    <property type="evidence" value="ECO:0007669"/>
    <property type="project" value="UniProtKB-SubCell"/>
</dbReference>
<gene>
    <name evidence="7" type="ORF">KIPB_013194</name>
</gene>
<evidence type="ECO:0000256" key="4">
    <source>
        <dbReference type="ARBA" id="ARBA00023212"/>
    </source>
</evidence>
<dbReference type="AlphaFoldDB" id="A0A9K3D8N0"/>
<keyword evidence="8" id="KW-1185">Reference proteome</keyword>
<feature type="domain" description="Enkurin" evidence="6">
    <location>
        <begin position="1"/>
        <end position="71"/>
    </location>
</feature>
<comment type="caution">
    <text evidence="7">The sequence shown here is derived from an EMBL/GenBank/DDBJ whole genome shotgun (WGS) entry which is preliminary data.</text>
</comment>
<feature type="non-terminal residue" evidence="7">
    <location>
        <position position="1"/>
    </location>
</feature>
<comment type="subcellular location">
    <subcellularLocation>
        <location evidence="1">Cell projection</location>
        <location evidence="1">Cilium</location>
    </subcellularLocation>
    <subcellularLocation>
        <location evidence="2">Cytoplasm</location>
        <location evidence="2">Cytoskeleton</location>
    </subcellularLocation>
</comment>
<evidence type="ECO:0000256" key="5">
    <source>
        <dbReference type="ARBA" id="ARBA00023273"/>
    </source>
</evidence>
<dbReference type="InterPro" id="IPR052102">
    <property type="entry name" value="Enkurin_domain-protein"/>
</dbReference>
<accession>A0A9K3D8N0</accession>
<dbReference type="EMBL" id="BDIP01006144">
    <property type="protein sequence ID" value="GIQ90410.1"/>
    <property type="molecule type" value="Genomic_DNA"/>
</dbReference>
<keyword evidence="4" id="KW-0206">Cytoskeleton</keyword>
<dbReference type="OrthoDB" id="2123594at2759"/>
<protein>
    <submittedName>
        <fullName evidence="7">Enkurin</fullName>
    </submittedName>
</protein>
<evidence type="ECO:0000313" key="7">
    <source>
        <dbReference type="EMBL" id="GIQ90410.1"/>
    </source>
</evidence>
<dbReference type="GO" id="GO:0005516">
    <property type="term" value="F:calmodulin binding"/>
    <property type="evidence" value="ECO:0007669"/>
    <property type="project" value="TreeGrafter"/>
</dbReference>
<evidence type="ECO:0000259" key="6">
    <source>
        <dbReference type="PROSITE" id="PS51665"/>
    </source>
</evidence>
<name>A0A9K3D8N0_9EUKA</name>
<dbReference type="PROSITE" id="PS51665">
    <property type="entry name" value="ENKURIN"/>
    <property type="match status" value="1"/>
</dbReference>
<evidence type="ECO:0000256" key="1">
    <source>
        <dbReference type="ARBA" id="ARBA00004138"/>
    </source>
</evidence>
<dbReference type="PANTHER" id="PTHR21490">
    <property type="entry name" value="ENKURIN-RELATED"/>
    <property type="match status" value="1"/>
</dbReference>
<dbReference type="Pfam" id="PF13864">
    <property type="entry name" value="Enkurin"/>
    <property type="match status" value="1"/>
</dbReference>
<sequence length="73" mass="8514">GQKVVRISDRERTEMLEGLRANWTASNKEFMEMHLVVDTLKGSNRRQLLEDRLADLERNIAILEKGEVYVVLE</sequence>